<feature type="region of interest" description="Disordered" evidence="2">
    <location>
        <begin position="207"/>
        <end position="241"/>
    </location>
</feature>
<accession>A0ABQ9KLG0</accession>
<keyword evidence="1" id="KW-0175">Coiled coil</keyword>
<dbReference type="PANTHER" id="PTHR36335">
    <property type="entry name" value="CHAPERONE DNAJ-DOMAIN SUPERFAMILY PROTEIN"/>
    <property type="match status" value="1"/>
</dbReference>
<feature type="compositionally biased region" description="Polar residues" evidence="2">
    <location>
        <begin position="231"/>
        <end position="240"/>
    </location>
</feature>
<feature type="domain" description="J" evidence="3">
    <location>
        <begin position="401"/>
        <end position="464"/>
    </location>
</feature>
<dbReference type="InterPro" id="IPR036869">
    <property type="entry name" value="J_dom_sf"/>
</dbReference>
<dbReference type="InterPro" id="IPR001623">
    <property type="entry name" value="DnaJ_domain"/>
</dbReference>
<proteinExistence type="predicted"/>
<sequence>MSRRPSQRRTDSQKRALERCKSKGKANNVIDIDTDKSPNFIIIDVPETSEGNSPDTSISGKDKVHAYRNVICIADDDFESGHCGCSLDGFEGGGSQNAYFTSSKGCLLSCNRGRKLSSKSSLYHQKFSSSISLEDDDSEDDDSDCDIVEDNQGNIRQLWEEASLRKKMFENAPKRQSVFWDEMGPAGININSQTNVDMDKTAEVPTPCSTYGNHESGNFNPSARIDEDAGGTSNKSNGKNQHADLEETIWSEMCKRSPVRSTQVEKETTFKLLANTQLQVEDNPLLFISNRDDPADVQNYIIGDREMLKKTEAYKLAQEEEWTSRQRELKSQAEEAQRLRKRRKAETLRLLETERRQKQRVEEVREAQKKDEETLNLKEQLRIEVRRELDKLEANCRDMASLLRGLGINTGGGLYPLSSEVCAAYKQALLRFHPDRASRSDIRQQIEAEEKFKLISRAKEKFML</sequence>
<evidence type="ECO:0000313" key="5">
    <source>
        <dbReference type="Proteomes" id="UP001174677"/>
    </source>
</evidence>
<dbReference type="Gene3D" id="1.10.287.110">
    <property type="entry name" value="DnaJ domain"/>
    <property type="match status" value="1"/>
</dbReference>
<feature type="region of interest" description="Disordered" evidence="2">
    <location>
        <begin position="1"/>
        <end position="23"/>
    </location>
</feature>
<dbReference type="CDD" id="cd06257">
    <property type="entry name" value="DnaJ"/>
    <property type="match status" value="1"/>
</dbReference>
<feature type="compositionally biased region" description="Polar residues" evidence="2">
    <location>
        <begin position="207"/>
        <end position="221"/>
    </location>
</feature>
<evidence type="ECO:0000313" key="4">
    <source>
        <dbReference type="EMBL" id="KAJ9140582.1"/>
    </source>
</evidence>
<dbReference type="EMBL" id="JARPOI010000017">
    <property type="protein sequence ID" value="KAJ9140582.1"/>
    <property type="molecule type" value="Genomic_DNA"/>
</dbReference>
<reference evidence="4" key="1">
    <citation type="journal article" date="2023" name="Plant Biotechnol. J.">
        <title>Chromosome-level wild Hevea brasiliensis genome provides new tools for genomic-assisted breeding and valuable loci to elevate rubber yield.</title>
        <authorList>
            <person name="Cheng H."/>
            <person name="Song X."/>
            <person name="Hu Y."/>
            <person name="Wu T."/>
            <person name="Yang Q."/>
            <person name="An Z."/>
            <person name="Feng S."/>
            <person name="Deng Z."/>
            <person name="Wu W."/>
            <person name="Zeng X."/>
            <person name="Tu M."/>
            <person name="Wang X."/>
            <person name="Huang H."/>
        </authorList>
    </citation>
    <scope>NUCLEOTIDE SEQUENCE</scope>
    <source>
        <strain evidence="4">MT/VB/25A 57/8</strain>
    </source>
</reference>
<dbReference type="SUPFAM" id="SSF46565">
    <property type="entry name" value="Chaperone J-domain"/>
    <property type="match status" value="1"/>
</dbReference>
<name>A0ABQ9KLG0_HEVBR</name>
<dbReference type="PROSITE" id="PS50076">
    <property type="entry name" value="DNAJ_2"/>
    <property type="match status" value="1"/>
</dbReference>
<feature type="coiled-coil region" evidence="1">
    <location>
        <begin position="319"/>
        <end position="402"/>
    </location>
</feature>
<gene>
    <name evidence="4" type="ORF">P3X46_031214</name>
</gene>
<dbReference type="Proteomes" id="UP001174677">
    <property type="component" value="Chromosome 17"/>
</dbReference>
<organism evidence="4 5">
    <name type="scientific">Hevea brasiliensis</name>
    <name type="common">Para rubber tree</name>
    <name type="synonym">Siphonia brasiliensis</name>
    <dbReference type="NCBI Taxonomy" id="3981"/>
    <lineage>
        <taxon>Eukaryota</taxon>
        <taxon>Viridiplantae</taxon>
        <taxon>Streptophyta</taxon>
        <taxon>Embryophyta</taxon>
        <taxon>Tracheophyta</taxon>
        <taxon>Spermatophyta</taxon>
        <taxon>Magnoliopsida</taxon>
        <taxon>eudicotyledons</taxon>
        <taxon>Gunneridae</taxon>
        <taxon>Pentapetalae</taxon>
        <taxon>rosids</taxon>
        <taxon>fabids</taxon>
        <taxon>Malpighiales</taxon>
        <taxon>Euphorbiaceae</taxon>
        <taxon>Crotonoideae</taxon>
        <taxon>Micrandreae</taxon>
        <taxon>Hevea</taxon>
    </lineage>
</organism>
<evidence type="ECO:0000259" key="3">
    <source>
        <dbReference type="PROSITE" id="PS50076"/>
    </source>
</evidence>
<comment type="caution">
    <text evidence="4">The sequence shown here is derived from an EMBL/GenBank/DDBJ whole genome shotgun (WGS) entry which is preliminary data.</text>
</comment>
<dbReference type="PANTHER" id="PTHR36335:SF2">
    <property type="entry name" value="J DOMAIN-CONTAINING PROTEIN"/>
    <property type="match status" value="1"/>
</dbReference>
<evidence type="ECO:0000256" key="1">
    <source>
        <dbReference type="SAM" id="Coils"/>
    </source>
</evidence>
<feature type="compositionally biased region" description="Basic and acidic residues" evidence="2">
    <location>
        <begin position="8"/>
        <end position="21"/>
    </location>
</feature>
<keyword evidence="5" id="KW-1185">Reference proteome</keyword>
<protein>
    <recommendedName>
        <fullName evidence="3">J domain-containing protein</fullName>
    </recommendedName>
</protein>
<evidence type="ECO:0000256" key="2">
    <source>
        <dbReference type="SAM" id="MobiDB-lite"/>
    </source>
</evidence>